<feature type="compositionally biased region" description="Polar residues" evidence="1">
    <location>
        <begin position="112"/>
        <end position="128"/>
    </location>
</feature>
<evidence type="ECO:0000313" key="2">
    <source>
        <dbReference type="EMBL" id="CBY19684.1"/>
    </source>
</evidence>
<dbReference type="EMBL" id="FN653070">
    <property type="protein sequence ID" value="CBY19684.1"/>
    <property type="molecule type" value="Genomic_DNA"/>
</dbReference>
<organism evidence="2">
    <name type="scientific">Oikopleura dioica</name>
    <name type="common">Tunicate</name>
    <dbReference type="NCBI Taxonomy" id="34765"/>
    <lineage>
        <taxon>Eukaryota</taxon>
        <taxon>Metazoa</taxon>
        <taxon>Chordata</taxon>
        <taxon>Tunicata</taxon>
        <taxon>Appendicularia</taxon>
        <taxon>Copelata</taxon>
        <taxon>Oikopleuridae</taxon>
        <taxon>Oikopleura</taxon>
    </lineage>
</organism>
<dbReference type="AlphaFoldDB" id="E4XLE1"/>
<protein>
    <submittedName>
        <fullName evidence="2">Uncharacterized protein</fullName>
    </submittedName>
</protein>
<name>E4XLE1_OIKDI</name>
<accession>E4XLE1</accession>
<proteinExistence type="predicted"/>
<evidence type="ECO:0000313" key="3">
    <source>
        <dbReference type="Proteomes" id="UP000001307"/>
    </source>
</evidence>
<keyword evidence="3" id="KW-1185">Reference proteome</keyword>
<feature type="region of interest" description="Disordered" evidence="1">
    <location>
        <begin position="243"/>
        <end position="275"/>
    </location>
</feature>
<dbReference type="Proteomes" id="UP000001307">
    <property type="component" value="Unassembled WGS sequence"/>
</dbReference>
<feature type="region of interest" description="Disordered" evidence="1">
    <location>
        <begin position="304"/>
        <end position="327"/>
    </location>
</feature>
<evidence type="ECO:0000256" key="1">
    <source>
        <dbReference type="SAM" id="MobiDB-lite"/>
    </source>
</evidence>
<reference evidence="2" key="1">
    <citation type="journal article" date="2010" name="Science">
        <title>Plasticity of animal genome architecture unmasked by rapid evolution of a pelagic tunicate.</title>
        <authorList>
            <person name="Denoeud F."/>
            <person name="Henriet S."/>
            <person name="Mungpakdee S."/>
            <person name="Aury J.M."/>
            <person name="Da Silva C."/>
            <person name="Brinkmann H."/>
            <person name="Mikhaleva J."/>
            <person name="Olsen L.C."/>
            <person name="Jubin C."/>
            <person name="Canestro C."/>
            <person name="Bouquet J.M."/>
            <person name="Danks G."/>
            <person name="Poulain J."/>
            <person name="Campsteijn C."/>
            <person name="Adamski M."/>
            <person name="Cross I."/>
            <person name="Yadetie F."/>
            <person name="Muffato M."/>
            <person name="Louis A."/>
            <person name="Butcher S."/>
            <person name="Tsagkogeorga G."/>
            <person name="Konrad A."/>
            <person name="Singh S."/>
            <person name="Jensen M.F."/>
            <person name="Cong E.H."/>
            <person name="Eikeseth-Otteraa H."/>
            <person name="Noel B."/>
            <person name="Anthouard V."/>
            <person name="Porcel B.M."/>
            <person name="Kachouri-Lafond R."/>
            <person name="Nishino A."/>
            <person name="Ugolini M."/>
            <person name="Chourrout P."/>
            <person name="Nishida H."/>
            <person name="Aasland R."/>
            <person name="Huzurbazar S."/>
            <person name="Westhof E."/>
            <person name="Delsuc F."/>
            <person name="Lehrach H."/>
            <person name="Reinhardt R."/>
            <person name="Weissenbach J."/>
            <person name="Roy S.W."/>
            <person name="Artiguenave F."/>
            <person name="Postlethwait J.H."/>
            <person name="Manak J.R."/>
            <person name="Thompson E.M."/>
            <person name="Jaillon O."/>
            <person name="Du Pasquier L."/>
            <person name="Boudinot P."/>
            <person name="Liberles D.A."/>
            <person name="Volff J.N."/>
            <person name="Philippe H."/>
            <person name="Lenhard B."/>
            <person name="Roest Crollius H."/>
            <person name="Wincker P."/>
            <person name="Chourrout D."/>
        </authorList>
    </citation>
    <scope>NUCLEOTIDE SEQUENCE [LARGE SCALE GENOMIC DNA]</scope>
</reference>
<feature type="compositionally biased region" description="Pro residues" evidence="1">
    <location>
        <begin position="59"/>
        <end position="75"/>
    </location>
</feature>
<gene>
    <name evidence="2" type="ORF">GSOID_T00014526001</name>
</gene>
<feature type="region of interest" description="Disordered" evidence="1">
    <location>
        <begin position="54"/>
        <end position="133"/>
    </location>
</feature>
<feature type="compositionally biased region" description="Basic and acidic residues" evidence="1">
    <location>
        <begin position="306"/>
        <end position="327"/>
    </location>
</feature>
<dbReference type="InParanoid" id="E4XLE1"/>
<feature type="compositionally biased region" description="Basic residues" evidence="1">
    <location>
        <begin position="243"/>
        <end position="252"/>
    </location>
</feature>
<sequence>MEDYAWEKRNFARLARARYQHRRASDPSIEEIQASFQAPEWNESTIAHKACPLVSAPSPLMPRPPRNSPRLPQPLPRSNKTSLESKPKSPQRFKQPIVESQKGLHHPPIVQSGWQSPRSSLRQQSTQKFTEHGRSDCSTVDILGLPVSKNDRTITIKTHRSYSVVDDVTGITEFSGVATAVDMVPIDAELNALVFEKSRGYDFNETMKFAPCCRTQMATRADTAFALSESAISQEFLELPRRSPRIQARRKRKADEDSCDDVSRAMQLPKKDSMRGKINRRIRTATRKIADKVAKKLLNEAQNALSKDKDEEKVAGGSSEGRRSADALNIDVHEPEVKRRKTVSTAKKVICKSLKVFATIQIELTVAAGVGQYKAQFTFRKTPEQRQREVRESILCSPARRAITFDERDEDVFSPRRAISSRRISHGAPRYVDVSERYYAPENITIVEEGESAETSLVKDDNDAQVVASTLRGAASKADGKS</sequence>